<dbReference type="GO" id="GO:0016020">
    <property type="term" value="C:membrane"/>
    <property type="evidence" value="ECO:0007669"/>
    <property type="project" value="TreeGrafter"/>
</dbReference>
<evidence type="ECO:0000256" key="1">
    <source>
        <dbReference type="ARBA" id="ARBA00038357"/>
    </source>
</evidence>
<name>A0A4Y7TN15_COPMI</name>
<dbReference type="PANTHER" id="PTHR10281:SF76">
    <property type="entry name" value="CALCUTTA CUP-RELATED"/>
    <property type="match status" value="1"/>
</dbReference>
<dbReference type="GO" id="GO:0012505">
    <property type="term" value="C:endomembrane system"/>
    <property type="evidence" value="ECO:0007669"/>
    <property type="project" value="TreeGrafter"/>
</dbReference>
<organism evidence="4 5">
    <name type="scientific">Coprinellus micaceus</name>
    <name type="common">Glistening ink-cap mushroom</name>
    <name type="synonym">Coprinus micaceus</name>
    <dbReference type="NCBI Taxonomy" id="71717"/>
    <lineage>
        <taxon>Eukaryota</taxon>
        <taxon>Fungi</taxon>
        <taxon>Dikarya</taxon>
        <taxon>Basidiomycota</taxon>
        <taxon>Agaricomycotina</taxon>
        <taxon>Agaricomycetes</taxon>
        <taxon>Agaricomycetidae</taxon>
        <taxon>Agaricales</taxon>
        <taxon>Agaricineae</taxon>
        <taxon>Psathyrellaceae</taxon>
        <taxon>Coprinellus</taxon>
    </lineage>
</organism>
<dbReference type="Proteomes" id="UP000298030">
    <property type="component" value="Unassembled WGS sequence"/>
</dbReference>
<evidence type="ECO:0000313" key="5">
    <source>
        <dbReference type="Proteomes" id="UP000298030"/>
    </source>
</evidence>
<dbReference type="InterPro" id="IPR036400">
    <property type="entry name" value="Cyt_B5-like_heme/steroid_sf"/>
</dbReference>
<dbReference type="Gene3D" id="3.10.120.10">
    <property type="entry name" value="Cytochrome b5-like heme/steroid binding domain"/>
    <property type="match status" value="1"/>
</dbReference>
<dbReference type="EMBL" id="QPFP01000007">
    <property type="protein sequence ID" value="TEB35536.1"/>
    <property type="molecule type" value="Genomic_DNA"/>
</dbReference>
<comment type="caution">
    <text evidence="4">The sequence shown here is derived from an EMBL/GenBank/DDBJ whole genome shotgun (WGS) entry which is preliminary data.</text>
</comment>
<sequence>MSWFKEAAGGPAPAAFKEKAENLTEDDPAIPGRKVSNKSANRPFLAYHEYRVQQEKLHQEWLEEKKAHDEAVARGEKVKALRRDPTEVREVGVLGVLKFLLVLAVVVSLSGKFVTNSYTWDYETKWLQLKSYIPEGGRLFSPEYLATFNGEDPNKPIYVAIDGEVYDVTKGKSYQKGGSYHILAGKEGARAFGTGCFKEHMTHDKRGLTQEERDGIEHWKQFYRDHQTYRKVGKVALRPIDLKTDPPLHCIPERREQELAERAKKAKAAAEKPSVPEHQEL</sequence>
<dbReference type="PANTHER" id="PTHR10281">
    <property type="entry name" value="MEMBRANE-ASSOCIATED PROGESTERONE RECEPTOR COMPONENT-RELATED"/>
    <property type="match status" value="1"/>
</dbReference>
<reference evidence="4 5" key="1">
    <citation type="journal article" date="2019" name="Nat. Ecol. Evol.">
        <title>Megaphylogeny resolves global patterns of mushroom evolution.</title>
        <authorList>
            <person name="Varga T."/>
            <person name="Krizsan K."/>
            <person name="Foldi C."/>
            <person name="Dima B."/>
            <person name="Sanchez-Garcia M."/>
            <person name="Sanchez-Ramirez S."/>
            <person name="Szollosi G.J."/>
            <person name="Szarkandi J.G."/>
            <person name="Papp V."/>
            <person name="Albert L."/>
            <person name="Andreopoulos W."/>
            <person name="Angelini C."/>
            <person name="Antonin V."/>
            <person name="Barry K.W."/>
            <person name="Bougher N.L."/>
            <person name="Buchanan P."/>
            <person name="Buyck B."/>
            <person name="Bense V."/>
            <person name="Catcheside P."/>
            <person name="Chovatia M."/>
            <person name="Cooper J."/>
            <person name="Damon W."/>
            <person name="Desjardin D."/>
            <person name="Finy P."/>
            <person name="Geml J."/>
            <person name="Haridas S."/>
            <person name="Hughes K."/>
            <person name="Justo A."/>
            <person name="Karasinski D."/>
            <person name="Kautmanova I."/>
            <person name="Kiss B."/>
            <person name="Kocsube S."/>
            <person name="Kotiranta H."/>
            <person name="LaButti K.M."/>
            <person name="Lechner B.E."/>
            <person name="Liimatainen K."/>
            <person name="Lipzen A."/>
            <person name="Lukacs Z."/>
            <person name="Mihaltcheva S."/>
            <person name="Morgado L.N."/>
            <person name="Niskanen T."/>
            <person name="Noordeloos M.E."/>
            <person name="Ohm R.A."/>
            <person name="Ortiz-Santana B."/>
            <person name="Ovrebo C."/>
            <person name="Racz N."/>
            <person name="Riley R."/>
            <person name="Savchenko A."/>
            <person name="Shiryaev A."/>
            <person name="Soop K."/>
            <person name="Spirin V."/>
            <person name="Szebenyi C."/>
            <person name="Tomsovsky M."/>
            <person name="Tulloss R.E."/>
            <person name="Uehling J."/>
            <person name="Grigoriev I.V."/>
            <person name="Vagvolgyi C."/>
            <person name="Papp T."/>
            <person name="Martin F.M."/>
            <person name="Miettinen O."/>
            <person name="Hibbett D.S."/>
            <person name="Nagy L.G."/>
        </authorList>
    </citation>
    <scope>NUCLEOTIDE SEQUENCE [LARGE SCALE GENOMIC DNA]</scope>
    <source>
        <strain evidence="4 5">FP101781</strain>
    </source>
</reference>
<evidence type="ECO:0000313" key="4">
    <source>
        <dbReference type="EMBL" id="TEB35536.1"/>
    </source>
</evidence>
<accession>A0A4Y7TN15</accession>
<feature type="region of interest" description="Disordered" evidence="2">
    <location>
        <begin position="258"/>
        <end position="281"/>
    </location>
</feature>
<dbReference type="SUPFAM" id="SSF55856">
    <property type="entry name" value="Cytochrome b5-like heme/steroid binding domain"/>
    <property type="match status" value="1"/>
</dbReference>
<dbReference type="AlphaFoldDB" id="A0A4Y7TN15"/>
<keyword evidence="5" id="KW-1185">Reference proteome</keyword>
<dbReference type="InterPro" id="IPR001199">
    <property type="entry name" value="Cyt_B5-like_heme/steroid-bd"/>
</dbReference>
<gene>
    <name evidence="4" type="ORF">FA13DRAFT_1684127</name>
</gene>
<proteinExistence type="inferred from homology"/>
<dbReference type="OrthoDB" id="10257697at2759"/>
<dbReference type="Pfam" id="PF00173">
    <property type="entry name" value="Cyt-b5"/>
    <property type="match status" value="1"/>
</dbReference>
<dbReference type="InterPro" id="IPR050577">
    <property type="entry name" value="MAPR/NEUFC/NENF-like"/>
</dbReference>
<dbReference type="SMART" id="SM01117">
    <property type="entry name" value="Cyt-b5"/>
    <property type="match status" value="1"/>
</dbReference>
<evidence type="ECO:0000256" key="2">
    <source>
        <dbReference type="SAM" id="MobiDB-lite"/>
    </source>
</evidence>
<protein>
    <submittedName>
        <fullName evidence="4">Cytochrome b5</fullName>
    </submittedName>
</protein>
<evidence type="ECO:0000259" key="3">
    <source>
        <dbReference type="SMART" id="SM01117"/>
    </source>
</evidence>
<comment type="similarity">
    <text evidence="1">Belongs to the cytochrome b5 family. MAPR subfamily.</text>
</comment>
<feature type="domain" description="Cytochrome b5 heme-binding" evidence="3">
    <location>
        <begin position="140"/>
        <end position="236"/>
    </location>
</feature>